<keyword evidence="2" id="KW-1185">Reference proteome</keyword>
<reference evidence="1" key="1">
    <citation type="submission" date="2020-08" db="EMBL/GenBank/DDBJ databases">
        <title>Multicomponent nature underlies the extraordinary mechanical properties of spider dragline silk.</title>
        <authorList>
            <person name="Kono N."/>
            <person name="Nakamura H."/>
            <person name="Mori M."/>
            <person name="Yoshida Y."/>
            <person name="Ohtoshi R."/>
            <person name="Malay A.D."/>
            <person name="Moran D.A.P."/>
            <person name="Tomita M."/>
            <person name="Numata K."/>
            <person name="Arakawa K."/>
        </authorList>
    </citation>
    <scope>NUCLEOTIDE SEQUENCE</scope>
</reference>
<proteinExistence type="predicted"/>
<name>A0A8X6J6Q7_NEPPI</name>
<sequence length="64" mass="6563">LLSMTCSDPLSKLGTGHIKSLMFNGNEKTYAVGRCPANASVSLILDCIGAFGGAIVERQGGGSF</sequence>
<evidence type="ECO:0000313" key="2">
    <source>
        <dbReference type="Proteomes" id="UP000887013"/>
    </source>
</evidence>
<protein>
    <submittedName>
        <fullName evidence="1">Uncharacterized protein</fullName>
    </submittedName>
</protein>
<gene>
    <name evidence="1" type="ORF">NPIL_176621</name>
</gene>
<organism evidence="1 2">
    <name type="scientific">Nephila pilipes</name>
    <name type="common">Giant wood spider</name>
    <name type="synonym">Nephila maculata</name>
    <dbReference type="NCBI Taxonomy" id="299642"/>
    <lineage>
        <taxon>Eukaryota</taxon>
        <taxon>Metazoa</taxon>
        <taxon>Ecdysozoa</taxon>
        <taxon>Arthropoda</taxon>
        <taxon>Chelicerata</taxon>
        <taxon>Arachnida</taxon>
        <taxon>Araneae</taxon>
        <taxon>Araneomorphae</taxon>
        <taxon>Entelegynae</taxon>
        <taxon>Araneoidea</taxon>
        <taxon>Nephilidae</taxon>
        <taxon>Nephila</taxon>
    </lineage>
</organism>
<dbReference type="EMBL" id="BMAW01043718">
    <property type="protein sequence ID" value="GFS40787.1"/>
    <property type="molecule type" value="Genomic_DNA"/>
</dbReference>
<dbReference type="Proteomes" id="UP000887013">
    <property type="component" value="Unassembled WGS sequence"/>
</dbReference>
<accession>A0A8X6J6Q7</accession>
<evidence type="ECO:0000313" key="1">
    <source>
        <dbReference type="EMBL" id="GFS40787.1"/>
    </source>
</evidence>
<dbReference type="AlphaFoldDB" id="A0A8X6J6Q7"/>
<comment type="caution">
    <text evidence="1">The sequence shown here is derived from an EMBL/GenBank/DDBJ whole genome shotgun (WGS) entry which is preliminary data.</text>
</comment>
<feature type="non-terminal residue" evidence="1">
    <location>
        <position position="1"/>
    </location>
</feature>